<proteinExistence type="predicted"/>
<dbReference type="Proteomes" id="UP000823990">
    <property type="component" value="Unassembled WGS sequence"/>
</dbReference>
<comment type="caution">
    <text evidence="1">The sequence shown here is derived from an EMBL/GenBank/DDBJ whole genome shotgun (WGS) entry which is preliminary data.</text>
</comment>
<accession>A0A9D1PZG2</accession>
<evidence type="ECO:0000313" key="2">
    <source>
        <dbReference type="Proteomes" id="UP000823990"/>
    </source>
</evidence>
<name>A0A9D1PZG2_9FIRM</name>
<protein>
    <submittedName>
        <fullName evidence="1">Uncharacterized protein</fullName>
    </submittedName>
</protein>
<organism evidence="1 2">
    <name type="scientific">Candidatus Protoclostridium stercorigallinarum</name>
    <dbReference type="NCBI Taxonomy" id="2838741"/>
    <lineage>
        <taxon>Bacteria</taxon>
        <taxon>Bacillati</taxon>
        <taxon>Bacillota</taxon>
        <taxon>Clostridia</taxon>
        <taxon>Candidatus Protoclostridium</taxon>
    </lineage>
</organism>
<sequence>MRVWGAKDLGGGTLMSASAEGGEYVYALSSGTVYARSAEGSRAVRGGCDGYARVPGGSVTVKGGAPVYESE</sequence>
<dbReference type="EMBL" id="DXHS01000066">
    <property type="protein sequence ID" value="HIW02455.1"/>
    <property type="molecule type" value="Genomic_DNA"/>
</dbReference>
<dbReference type="AlphaFoldDB" id="A0A9D1PZG2"/>
<evidence type="ECO:0000313" key="1">
    <source>
        <dbReference type="EMBL" id="HIW02455.1"/>
    </source>
</evidence>
<reference evidence="1" key="1">
    <citation type="journal article" date="2021" name="PeerJ">
        <title>Extensive microbial diversity within the chicken gut microbiome revealed by metagenomics and culture.</title>
        <authorList>
            <person name="Gilroy R."/>
            <person name="Ravi A."/>
            <person name="Getino M."/>
            <person name="Pursley I."/>
            <person name="Horton D.L."/>
            <person name="Alikhan N.F."/>
            <person name="Baker D."/>
            <person name="Gharbi K."/>
            <person name="Hall N."/>
            <person name="Watson M."/>
            <person name="Adriaenssens E.M."/>
            <person name="Foster-Nyarko E."/>
            <person name="Jarju S."/>
            <person name="Secka A."/>
            <person name="Antonio M."/>
            <person name="Oren A."/>
            <person name="Chaudhuri R.R."/>
            <person name="La Ragione R."/>
            <person name="Hildebrand F."/>
            <person name="Pallen M.J."/>
        </authorList>
    </citation>
    <scope>NUCLEOTIDE SEQUENCE</scope>
    <source>
        <strain evidence="1">12435</strain>
    </source>
</reference>
<reference evidence="1" key="2">
    <citation type="submission" date="2021-04" db="EMBL/GenBank/DDBJ databases">
        <authorList>
            <person name="Gilroy R."/>
        </authorList>
    </citation>
    <scope>NUCLEOTIDE SEQUENCE</scope>
    <source>
        <strain evidence="1">12435</strain>
    </source>
</reference>
<gene>
    <name evidence="1" type="ORF">H9892_03865</name>
</gene>